<proteinExistence type="predicted"/>
<keyword evidence="4" id="KW-1185">Reference proteome</keyword>
<dbReference type="Proteomes" id="UP000502331">
    <property type="component" value="Chromosome"/>
</dbReference>
<evidence type="ECO:0000259" key="1">
    <source>
        <dbReference type="Pfam" id="PF13173"/>
    </source>
</evidence>
<feature type="domain" description="DUF4143" evidence="2">
    <location>
        <begin position="196"/>
        <end position="366"/>
    </location>
</feature>
<gene>
    <name evidence="3" type="ORF">D3791_07815</name>
</gene>
<evidence type="ECO:0000313" key="4">
    <source>
        <dbReference type="Proteomes" id="UP000502331"/>
    </source>
</evidence>
<dbReference type="EMBL" id="CP032549">
    <property type="protein sequence ID" value="QIV87040.1"/>
    <property type="molecule type" value="Genomic_DNA"/>
</dbReference>
<dbReference type="InterPro" id="IPR027417">
    <property type="entry name" value="P-loop_NTPase"/>
</dbReference>
<dbReference type="GO" id="GO:0005524">
    <property type="term" value="F:ATP binding"/>
    <property type="evidence" value="ECO:0007669"/>
    <property type="project" value="UniProtKB-KW"/>
</dbReference>
<dbReference type="Pfam" id="PF13173">
    <property type="entry name" value="AAA_14"/>
    <property type="match status" value="1"/>
</dbReference>
<reference evidence="3 4" key="1">
    <citation type="submission" date="2018-09" db="EMBL/GenBank/DDBJ databases">
        <title>Glutamicibacter mishrai S5-52T (LMG 29155T = KCTC 39846T).</title>
        <authorList>
            <person name="Das S.K."/>
        </authorList>
    </citation>
    <scope>NUCLEOTIDE SEQUENCE [LARGE SCALE GENOMIC DNA]</scope>
    <source>
        <strain evidence="3 4">S5-52</strain>
    </source>
</reference>
<keyword evidence="3" id="KW-0547">Nucleotide-binding</keyword>
<evidence type="ECO:0000313" key="3">
    <source>
        <dbReference type="EMBL" id="QIV87040.1"/>
    </source>
</evidence>
<keyword evidence="3" id="KW-0067">ATP-binding</keyword>
<sequence>MEYLPRSIDFQLDDLMSFEAAVAIDGPKGVGKTATASRRAQKIWRVDNPAERAVLEADPYFADAPDGTLLIDEWQHHPDVWNSVRRLVDDSAPAGRFLLTGSASPITGIGTHSGAGRIASARMRPMAFYERGYLEPTVSLKSLLEGTTVKISGSSPLTAASYYQAITKSGFPGIYGLTERQAQTRLDTYLQRIIDRDLPEAGLSLRKPLLLKRWMSAYAAASSTPTSYSNILDSTTSGEGTQPSRATTENYREHLAQIWLLDPLPAWEPSFGNPFKRQKYAPKHHLADPALAARLLGLTSKSLADRRGAPMAGPLLESLATLTVRVAAEAIGAKVGHLRTSSGDHEVDLVVEGFDGEVLALEVKLSAHVDNKDVRHLLWLRDQLPDRVNNVAVLYTGTEAYQRQDGVAVIPLSLLGL</sequence>
<dbReference type="PANTHER" id="PTHR43566:SF2">
    <property type="entry name" value="DUF4143 DOMAIN-CONTAINING PROTEIN"/>
    <property type="match status" value="1"/>
</dbReference>
<dbReference type="PANTHER" id="PTHR43566">
    <property type="entry name" value="CONSERVED PROTEIN"/>
    <property type="match status" value="1"/>
</dbReference>
<dbReference type="RefSeq" id="WP_172511839.1">
    <property type="nucleotide sequence ID" value="NZ_CP032549.1"/>
</dbReference>
<dbReference type="InterPro" id="IPR025420">
    <property type="entry name" value="DUF4143"/>
</dbReference>
<evidence type="ECO:0000259" key="2">
    <source>
        <dbReference type="Pfam" id="PF13635"/>
    </source>
</evidence>
<organism evidence="3 4">
    <name type="scientific">Glutamicibacter mishrai</name>
    <dbReference type="NCBI Taxonomy" id="1775880"/>
    <lineage>
        <taxon>Bacteria</taxon>
        <taxon>Bacillati</taxon>
        <taxon>Actinomycetota</taxon>
        <taxon>Actinomycetes</taxon>
        <taxon>Micrococcales</taxon>
        <taxon>Micrococcaceae</taxon>
        <taxon>Glutamicibacter</taxon>
    </lineage>
</organism>
<dbReference type="InterPro" id="IPR041682">
    <property type="entry name" value="AAA_14"/>
</dbReference>
<accession>A0A6H0SIN9</accession>
<feature type="domain" description="AAA" evidence="1">
    <location>
        <begin position="21"/>
        <end position="130"/>
    </location>
</feature>
<name>A0A6H0SIN9_9MICC</name>
<dbReference type="AlphaFoldDB" id="A0A6H0SIN9"/>
<dbReference type="SUPFAM" id="SSF52540">
    <property type="entry name" value="P-loop containing nucleoside triphosphate hydrolases"/>
    <property type="match status" value="1"/>
</dbReference>
<protein>
    <submittedName>
        <fullName evidence="3">ATP-binding protein</fullName>
    </submittedName>
</protein>
<dbReference type="Pfam" id="PF13635">
    <property type="entry name" value="DUF4143"/>
    <property type="match status" value="1"/>
</dbReference>